<dbReference type="PANTHER" id="PTHR31286:SF173">
    <property type="entry name" value="DUF4283 DOMAIN-CONTAINING PROTEIN"/>
    <property type="match status" value="1"/>
</dbReference>
<keyword evidence="1" id="KW-0479">Metal-binding</keyword>
<dbReference type="InterPro" id="IPR001878">
    <property type="entry name" value="Znf_CCHC"/>
</dbReference>
<dbReference type="InterPro" id="IPR036875">
    <property type="entry name" value="Znf_CCHC_sf"/>
</dbReference>
<evidence type="ECO:0000256" key="1">
    <source>
        <dbReference type="PROSITE-ProRule" id="PRU00047"/>
    </source>
</evidence>
<keyword evidence="1" id="KW-0863">Zinc-finger</keyword>
<dbReference type="SUPFAM" id="SSF57756">
    <property type="entry name" value="Retrovirus zinc finger-like domains"/>
    <property type="match status" value="1"/>
</dbReference>
<dbReference type="EMBL" id="JABFAF010000006">
    <property type="protein sequence ID" value="MBA0857691.1"/>
    <property type="molecule type" value="Genomic_DNA"/>
</dbReference>
<accession>A0A7J9LG99</accession>
<dbReference type="PROSITE" id="PS50158">
    <property type="entry name" value="ZF_CCHC"/>
    <property type="match status" value="1"/>
</dbReference>
<keyword evidence="1" id="KW-0862">Zinc</keyword>
<protein>
    <recommendedName>
        <fullName evidence="2">CCHC-type domain-containing protein</fullName>
    </recommendedName>
</protein>
<reference evidence="3 4" key="1">
    <citation type="journal article" date="2019" name="Genome Biol. Evol.">
        <title>Insights into the evolution of the New World diploid cottons (Gossypium, subgenus Houzingenia) based on genome sequencing.</title>
        <authorList>
            <person name="Grover C.E."/>
            <person name="Arick M.A. 2nd"/>
            <person name="Thrash A."/>
            <person name="Conover J.L."/>
            <person name="Sanders W.S."/>
            <person name="Peterson D.G."/>
            <person name="Frelichowski J.E."/>
            <person name="Scheffler J.A."/>
            <person name="Scheffler B.E."/>
            <person name="Wendel J.F."/>
        </authorList>
    </citation>
    <scope>NUCLEOTIDE SEQUENCE [LARGE SCALE GENOMIC DNA]</scope>
    <source>
        <strain evidence="3">1</strain>
        <tissue evidence="3">Leaf</tissue>
    </source>
</reference>
<organism evidence="3 4">
    <name type="scientific">Gossypium schwendimanii</name>
    <name type="common">Cotton</name>
    <dbReference type="NCBI Taxonomy" id="34291"/>
    <lineage>
        <taxon>Eukaryota</taxon>
        <taxon>Viridiplantae</taxon>
        <taxon>Streptophyta</taxon>
        <taxon>Embryophyta</taxon>
        <taxon>Tracheophyta</taxon>
        <taxon>Spermatophyta</taxon>
        <taxon>Magnoliopsida</taxon>
        <taxon>eudicotyledons</taxon>
        <taxon>Gunneridae</taxon>
        <taxon>Pentapetalae</taxon>
        <taxon>rosids</taxon>
        <taxon>malvids</taxon>
        <taxon>Malvales</taxon>
        <taxon>Malvaceae</taxon>
        <taxon>Malvoideae</taxon>
        <taxon>Gossypium</taxon>
    </lineage>
</organism>
<evidence type="ECO:0000313" key="3">
    <source>
        <dbReference type="EMBL" id="MBA0857691.1"/>
    </source>
</evidence>
<gene>
    <name evidence="3" type="ORF">Goshw_015722</name>
</gene>
<feature type="domain" description="CCHC-type" evidence="2">
    <location>
        <begin position="209"/>
        <end position="222"/>
    </location>
</feature>
<dbReference type="OrthoDB" id="989654at2759"/>
<dbReference type="InterPro" id="IPR040256">
    <property type="entry name" value="At4g02000-like"/>
</dbReference>
<proteinExistence type="predicted"/>
<dbReference type="AlphaFoldDB" id="A0A7J9LG99"/>
<evidence type="ECO:0000259" key="2">
    <source>
        <dbReference type="PROSITE" id="PS50158"/>
    </source>
</evidence>
<comment type="caution">
    <text evidence="3">The sequence shown here is derived from an EMBL/GenBank/DDBJ whole genome shotgun (WGS) entry which is preliminary data.</text>
</comment>
<keyword evidence="4" id="KW-1185">Reference proteome</keyword>
<dbReference type="PANTHER" id="PTHR31286">
    <property type="entry name" value="GLYCINE-RICH CELL WALL STRUCTURAL PROTEIN 1.8-LIKE"/>
    <property type="match status" value="1"/>
</dbReference>
<name>A0A7J9LG99_GOSSC</name>
<evidence type="ECO:0000313" key="4">
    <source>
        <dbReference type="Proteomes" id="UP000593576"/>
    </source>
</evidence>
<sequence length="496" mass="55510">MVVRFPSVIGTLRRYGSRIEIRIWTQKWRMMLTQHRLSLGKRCFWERDLMTNKEREEGLFSGMDDDFFLLDGDIKRSSVNGIPSIEFSDRNLGDYEKVLSQGARTIFGQYLTVQPWTTDFDPIKPYPSVVMTWIRLPGLPGHKYTKKILWEIGGMVGKVAKLDFNTDSKARGRYASMAIYINQEKPLISMVLINGKDQRIQYESLPVVCFSCGRYGHFKENCGQAKEILENSARKNTTPENGIPETEPAVETDPFGPWMLVERKMRKPSKDPRNFGKNSTTEKVLGSRFRALNNLEKESGMNVAGKDGFTDYLRKDKNPLIELLQGLEKEKLEVNSNKGGPKLSNKVDQAQINKIVSAVKGAGAKASGLEPSMQANEFEIKAHFNATFEGPVGVAVQLSDGVLDPDKHTVVIFKENSHPNSQELAEGRNFEALGAGSLGNKDGKNSGKFGIGRGVVILISSKMVNETGNGAQDEVVLVPEYNMEYKSDIISLLELR</sequence>
<dbReference type="GO" id="GO:0003676">
    <property type="term" value="F:nucleic acid binding"/>
    <property type="evidence" value="ECO:0007669"/>
    <property type="project" value="InterPro"/>
</dbReference>
<dbReference type="Proteomes" id="UP000593576">
    <property type="component" value="Unassembled WGS sequence"/>
</dbReference>
<feature type="non-terminal residue" evidence="3">
    <location>
        <position position="496"/>
    </location>
</feature>
<dbReference type="GO" id="GO:0008270">
    <property type="term" value="F:zinc ion binding"/>
    <property type="evidence" value="ECO:0007669"/>
    <property type="project" value="UniProtKB-KW"/>
</dbReference>